<dbReference type="PANTHER" id="PTHR11439:SF481">
    <property type="entry name" value="REVERSE TRANSCRIPTASE TY1_COPIA-TYPE DOMAIN-CONTAINING PROTEIN"/>
    <property type="match status" value="1"/>
</dbReference>
<accession>A0AAW2KQZ3</accession>
<protein>
    <recommendedName>
        <fullName evidence="2">Mitochondrial protein</fullName>
    </recommendedName>
</protein>
<sequence>MEDSKAKTTTMEPNIKLARNEGKSLKDATLFRQIVGSLFYVTITRPDIAFSVGVISQLMDQLCEIHLIAMKRIFRYIKNTLSYGLMYKQSKSFSLSGFVDVDWARDVNDRRSTMGFCFKTGSAAIS</sequence>
<reference evidence="1" key="1">
    <citation type="submission" date="2020-06" db="EMBL/GenBank/DDBJ databases">
        <authorList>
            <person name="Li T."/>
            <person name="Hu X."/>
            <person name="Zhang T."/>
            <person name="Song X."/>
            <person name="Zhang H."/>
            <person name="Dai N."/>
            <person name="Sheng W."/>
            <person name="Hou X."/>
            <person name="Wei L."/>
        </authorList>
    </citation>
    <scope>NUCLEOTIDE SEQUENCE</scope>
    <source>
        <strain evidence="1">G02</strain>
        <tissue evidence="1">Leaf</tissue>
    </source>
</reference>
<comment type="caution">
    <text evidence="1">The sequence shown here is derived from an EMBL/GenBank/DDBJ whole genome shotgun (WGS) entry which is preliminary data.</text>
</comment>
<evidence type="ECO:0000313" key="1">
    <source>
        <dbReference type="EMBL" id="KAL0309377.1"/>
    </source>
</evidence>
<dbReference type="EMBL" id="JACGWJ010000027">
    <property type="protein sequence ID" value="KAL0309377.1"/>
    <property type="molecule type" value="Genomic_DNA"/>
</dbReference>
<gene>
    <name evidence="1" type="ORF">Sradi_5880000</name>
</gene>
<evidence type="ECO:0008006" key="2">
    <source>
        <dbReference type="Google" id="ProtNLM"/>
    </source>
</evidence>
<proteinExistence type="predicted"/>
<dbReference type="PANTHER" id="PTHR11439">
    <property type="entry name" value="GAG-POL-RELATED RETROTRANSPOSON"/>
    <property type="match status" value="1"/>
</dbReference>
<dbReference type="AlphaFoldDB" id="A0AAW2KQZ3"/>
<organism evidence="1">
    <name type="scientific">Sesamum radiatum</name>
    <name type="common">Black benniseed</name>
    <dbReference type="NCBI Taxonomy" id="300843"/>
    <lineage>
        <taxon>Eukaryota</taxon>
        <taxon>Viridiplantae</taxon>
        <taxon>Streptophyta</taxon>
        <taxon>Embryophyta</taxon>
        <taxon>Tracheophyta</taxon>
        <taxon>Spermatophyta</taxon>
        <taxon>Magnoliopsida</taxon>
        <taxon>eudicotyledons</taxon>
        <taxon>Gunneridae</taxon>
        <taxon>Pentapetalae</taxon>
        <taxon>asterids</taxon>
        <taxon>lamiids</taxon>
        <taxon>Lamiales</taxon>
        <taxon>Pedaliaceae</taxon>
        <taxon>Sesamum</taxon>
    </lineage>
</organism>
<reference evidence="1" key="2">
    <citation type="journal article" date="2024" name="Plant">
        <title>Genomic evolution and insights into agronomic trait innovations of Sesamum species.</title>
        <authorList>
            <person name="Miao H."/>
            <person name="Wang L."/>
            <person name="Qu L."/>
            <person name="Liu H."/>
            <person name="Sun Y."/>
            <person name="Le M."/>
            <person name="Wang Q."/>
            <person name="Wei S."/>
            <person name="Zheng Y."/>
            <person name="Lin W."/>
            <person name="Duan Y."/>
            <person name="Cao H."/>
            <person name="Xiong S."/>
            <person name="Wang X."/>
            <person name="Wei L."/>
            <person name="Li C."/>
            <person name="Ma Q."/>
            <person name="Ju M."/>
            <person name="Zhao R."/>
            <person name="Li G."/>
            <person name="Mu C."/>
            <person name="Tian Q."/>
            <person name="Mei H."/>
            <person name="Zhang T."/>
            <person name="Gao T."/>
            <person name="Zhang H."/>
        </authorList>
    </citation>
    <scope>NUCLEOTIDE SEQUENCE</scope>
    <source>
        <strain evidence="1">G02</strain>
    </source>
</reference>
<name>A0AAW2KQZ3_SESRA</name>